<reference evidence="1" key="1">
    <citation type="journal article" date="2020" name="Stud. Mycol.">
        <title>101 Dothideomycetes genomes: a test case for predicting lifestyles and emergence of pathogens.</title>
        <authorList>
            <person name="Haridas S."/>
            <person name="Albert R."/>
            <person name="Binder M."/>
            <person name="Bloem J."/>
            <person name="Labutti K."/>
            <person name="Salamov A."/>
            <person name="Andreopoulos B."/>
            <person name="Baker S."/>
            <person name="Barry K."/>
            <person name="Bills G."/>
            <person name="Bluhm B."/>
            <person name="Cannon C."/>
            <person name="Castanera R."/>
            <person name="Culley D."/>
            <person name="Daum C."/>
            <person name="Ezra D."/>
            <person name="Gonzalez J."/>
            <person name="Henrissat B."/>
            <person name="Kuo A."/>
            <person name="Liang C."/>
            <person name="Lipzen A."/>
            <person name="Lutzoni F."/>
            <person name="Magnuson J."/>
            <person name="Mondo S."/>
            <person name="Nolan M."/>
            <person name="Ohm R."/>
            <person name="Pangilinan J."/>
            <person name="Park H.-J."/>
            <person name="Ramirez L."/>
            <person name="Alfaro M."/>
            <person name="Sun H."/>
            <person name="Tritt A."/>
            <person name="Yoshinaga Y."/>
            <person name="Zwiers L.-H."/>
            <person name="Turgeon B."/>
            <person name="Goodwin S."/>
            <person name="Spatafora J."/>
            <person name="Crous P."/>
            <person name="Grigoriev I."/>
        </authorList>
    </citation>
    <scope>NUCLEOTIDE SEQUENCE</scope>
    <source>
        <strain evidence="1">ATCC 36951</strain>
    </source>
</reference>
<evidence type="ECO:0000313" key="2">
    <source>
        <dbReference type="Proteomes" id="UP000799537"/>
    </source>
</evidence>
<sequence>MPSNHKQTPVRLYVKDGKDLHFITNVNRRIANYLSPAIREQLKAGGGPVTRMEWSSRLPSSIQLTLEHVGSDNFSQLLHVYLAGYHLGIARSIRGDVLYNIITNHVSSAQLSANEFKLVHQLTGFSPSVFTKLLHHYVATKISGTPFPQHEQIEQYCDEAGLRRRLNGIERHILKGN</sequence>
<dbReference type="GeneID" id="54559484"/>
<dbReference type="Proteomes" id="UP000799537">
    <property type="component" value="Unassembled WGS sequence"/>
</dbReference>
<dbReference type="RefSeq" id="XP_033668243.1">
    <property type="nucleotide sequence ID" value="XM_033806212.1"/>
</dbReference>
<keyword evidence="2" id="KW-1185">Reference proteome</keyword>
<gene>
    <name evidence="1" type="ORF">M409DRAFT_22164</name>
</gene>
<proteinExistence type="predicted"/>
<evidence type="ECO:0008006" key="3">
    <source>
        <dbReference type="Google" id="ProtNLM"/>
    </source>
</evidence>
<dbReference type="EMBL" id="ML993593">
    <property type="protein sequence ID" value="KAF2167354.1"/>
    <property type="molecule type" value="Genomic_DNA"/>
</dbReference>
<organism evidence="1 2">
    <name type="scientific">Zasmidium cellare ATCC 36951</name>
    <dbReference type="NCBI Taxonomy" id="1080233"/>
    <lineage>
        <taxon>Eukaryota</taxon>
        <taxon>Fungi</taxon>
        <taxon>Dikarya</taxon>
        <taxon>Ascomycota</taxon>
        <taxon>Pezizomycotina</taxon>
        <taxon>Dothideomycetes</taxon>
        <taxon>Dothideomycetidae</taxon>
        <taxon>Mycosphaerellales</taxon>
        <taxon>Mycosphaerellaceae</taxon>
        <taxon>Zasmidium</taxon>
    </lineage>
</organism>
<accession>A0A6A6CJD9</accession>
<name>A0A6A6CJD9_ZASCE</name>
<protein>
    <recommendedName>
        <fullName evidence="3">BTB domain-containing protein</fullName>
    </recommendedName>
</protein>
<dbReference type="AlphaFoldDB" id="A0A6A6CJD9"/>
<evidence type="ECO:0000313" key="1">
    <source>
        <dbReference type="EMBL" id="KAF2167354.1"/>
    </source>
</evidence>